<comment type="caution">
    <text evidence="2">The sequence shown here is derived from an EMBL/GenBank/DDBJ whole genome shotgun (WGS) entry which is preliminary data.</text>
</comment>
<gene>
    <name evidence="2" type="ORF">CUR178_01460</name>
</gene>
<evidence type="ECO:0000313" key="2">
    <source>
        <dbReference type="EMBL" id="KAG5468626.1"/>
    </source>
</evidence>
<organism evidence="2 3">
    <name type="scientific">Leishmania enriettii</name>
    <dbReference type="NCBI Taxonomy" id="5663"/>
    <lineage>
        <taxon>Eukaryota</taxon>
        <taxon>Discoba</taxon>
        <taxon>Euglenozoa</taxon>
        <taxon>Kinetoplastea</taxon>
        <taxon>Metakinetoplastina</taxon>
        <taxon>Trypanosomatida</taxon>
        <taxon>Trypanosomatidae</taxon>
        <taxon>Leishmaniinae</taxon>
        <taxon>Leishmania</taxon>
    </lineage>
</organism>
<sequence length="360" mass="39146">MHRCTRAHYGVFAVIVEELKKVPAYFAYRAREGAKPYVDSASTTMEFLKGENPNEDPVIRGKRRQHREMYQAILREQAVKEHEKAEQMRANLSWKEKLQLSFKEAKESVAQMTSMKAGVMALLQHCTASHAAEVALEEGIDVRNVQMVIEKAAANRSVGHEEVVVGYIDAPAASREEVMAFAEKLHKACPVANSMHIEWRQGNAAAHSQGKGAARCDDGPSCETERADREIEWAGGHTSGGTSGPSSSADAALKMNAGSVPAGIPGSRRTYLSMSRWAKRGDGSGCLREDDGELHFPDFKRRDSPWKSASEGERGTEQSSKETFAASHSPSTPPESAPVAATRSESGNRGPTSSLAPPKP</sequence>
<name>A0A836H0J9_LEIEN</name>
<proteinExistence type="predicted"/>
<dbReference type="EMBL" id="JAFHKP010000034">
    <property type="protein sequence ID" value="KAG5468626.1"/>
    <property type="molecule type" value="Genomic_DNA"/>
</dbReference>
<dbReference type="AlphaFoldDB" id="A0A836H0J9"/>
<feature type="region of interest" description="Disordered" evidence="1">
    <location>
        <begin position="279"/>
        <end position="360"/>
    </location>
</feature>
<dbReference type="KEGG" id="lenr:94168740"/>
<feature type="compositionally biased region" description="Basic and acidic residues" evidence="1">
    <location>
        <begin position="279"/>
        <end position="320"/>
    </location>
</feature>
<evidence type="ECO:0000256" key="1">
    <source>
        <dbReference type="SAM" id="MobiDB-lite"/>
    </source>
</evidence>
<keyword evidence="3" id="KW-1185">Reference proteome</keyword>
<dbReference type="GeneID" id="94168740"/>
<evidence type="ECO:0008006" key="4">
    <source>
        <dbReference type="Google" id="ProtNLM"/>
    </source>
</evidence>
<evidence type="ECO:0000313" key="3">
    <source>
        <dbReference type="Proteomes" id="UP000674179"/>
    </source>
</evidence>
<accession>A0A836H0J9</accession>
<feature type="region of interest" description="Disordered" evidence="1">
    <location>
        <begin position="203"/>
        <end position="226"/>
    </location>
</feature>
<dbReference type="SUPFAM" id="SSF82784">
    <property type="entry name" value="OsmC-like"/>
    <property type="match status" value="1"/>
</dbReference>
<dbReference type="OrthoDB" id="265231at2759"/>
<protein>
    <recommendedName>
        <fullName evidence="4">OsmC-like protein</fullName>
    </recommendedName>
</protein>
<feature type="compositionally biased region" description="Polar residues" evidence="1">
    <location>
        <begin position="321"/>
        <end position="330"/>
    </location>
</feature>
<reference evidence="2 3" key="1">
    <citation type="submission" date="2021-02" db="EMBL/GenBank/DDBJ databases">
        <title>Leishmania (Mundinia) enrietti genome sequencing and assembly.</title>
        <authorList>
            <person name="Almutairi H."/>
            <person name="Gatherer D."/>
        </authorList>
    </citation>
    <scope>NUCLEOTIDE SEQUENCE [LARGE SCALE GENOMIC DNA]</scope>
    <source>
        <strain evidence="2">CUR178</strain>
    </source>
</reference>
<dbReference type="Proteomes" id="UP000674179">
    <property type="component" value="Chromosome 34"/>
</dbReference>
<feature type="compositionally biased region" description="Basic and acidic residues" evidence="1">
    <location>
        <begin position="214"/>
        <end position="226"/>
    </location>
</feature>
<feature type="compositionally biased region" description="Polar residues" evidence="1">
    <location>
        <begin position="343"/>
        <end position="360"/>
    </location>
</feature>
<dbReference type="RefSeq" id="XP_067689333.1">
    <property type="nucleotide sequence ID" value="XM_067833230.1"/>
</dbReference>
<dbReference type="InterPro" id="IPR036102">
    <property type="entry name" value="OsmC/Ohrsf"/>
</dbReference>